<feature type="binding site" evidence="3">
    <location>
        <position position="110"/>
    </location>
    <ligand>
        <name>Cu cation</name>
        <dbReference type="ChEBI" id="CHEBI:23378"/>
    </ligand>
</feature>
<keyword evidence="2 3" id="KW-0186">Copper</keyword>
<feature type="domain" description="Thioredoxin" evidence="5">
    <location>
        <begin position="67"/>
        <end position="219"/>
    </location>
</feature>
<feature type="disulfide bond" description="Redox-active" evidence="4">
    <location>
        <begin position="106"/>
        <end position="110"/>
    </location>
</feature>
<name>A0A2J7ZE63_STRMQ</name>
<evidence type="ECO:0000256" key="3">
    <source>
        <dbReference type="PIRSR" id="PIRSR603782-1"/>
    </source>
</evidence>
<comment type="similarity">
    <text evidence="1">Belongs to the SCO1/2 family.</text>
</comment>
<dbReference type="InterPro" id="IPR003782">
    <property type="entry name" value="SCO1/SenC"/>
</dbReference>
<accession>A0A2J7ZE63</accession>
<protein>
    <recommendedName>
        <fullName evidence="5">Thioredoxin domain-containing protein</fullName>
    </recommendedName>
</protein>
<gene>
    <name evidence="6" type="ORF">SMF913_14601</name>
</gene>
<dbReference type="Gene3D" id="3.40.30.10">
    <property type="entry name" value="Glutaredoxin"/>
    <property type="match status" value="1"/>
</dbReference>
<dbReference type="Pfam" id="PF02630">
    <property type="entry name" value="SCO1-SenC"/>
    <property type="match status" value="1"/>
</dbReference>
<comment type="caution">
    <text evidence="6">The sequence shown here is derived from an EMBL/GenBank/DDBJ whole genome shotgun (WGS) entry which is preliminary data.</text>
</comment>
<keyword evidence="7" id="KW-1185">Reference proteome</keyword>
<feature type="binding site" evidence="3">
    <location>
        <position position="197"/>
    </location>
    <ligand>
        <name>Cu cation</name>
        <dbReference type="ChEBI" id="CHEBI:23378"/>
    </ligand>
</feature>
<evidence type="ECO:0000313" key="7">
    <source>
        <dbReference type="Proteomes" id="UP000236520"/>
    </source>
</evidence>
<dbReference type="PANTHER" id="PTHR12151">
    <property type="entry name" value="ELECTRON TRANSPORT PROTIN SCO1/SENC FAMILY MEMBER"/>
    <property type="match status" value="1"/>
</dbReference>
<keyword evidence="4" id="KW-1015">Disulfide bond</keyword>
<dbReference type="EMBL" id="LJIW01000001">
    <property type="protein sequence ID" value="PNG98576.1"/>
    <property type="molecule type" value="Genomic_DNA"/>
</dbReference>
<dbReference type="AlphaFoldDB" id="A0A2J7ZE63"/>
<sequence length="237" mass="25407">MPAAPRATDPPLSWENSSMRTKILATALVATAALTLSACGGSDGGGKGDNAAAEVKGGQKSGQAIVLDQAKAKPDLVLTDTDDKKYDLLEETEGRPTLLFFGYTHCPDVCPLTMSNVGIAVKKLSKAEREKLRVVFVSTDPARDTPKRIRSWLDAQGGTDFVGLTGDFNTIEAAARPLGIYIEKPKKEKDGSITVSHGAEVIGFSPKDDKARWIYTTEATADRYAKDLPKIIEGRNP</sequence>
<reference evidence="6 7" key="1">
    <citation type="submission" date="2015-09" db="EMBL/GenBank/DDBJ databases">
        <title>Genome sequence, genome mining and natural product profiling of a biocontrol bacterium Streptomyces malaysiensis F913.</title>
        <authorList>
            <person name="Xu Y."/>
            <person name="Wei J."/>
            <person name="Xie J."/>
            <person name="Li T."/>
            <person name="Zhou Z."/>
        </authorList>
    </citation>
    <scope>NUCLEOTIDE SEQUENCE [LARGE SCALE GENOMIC DNA]</scope>
    <source>
        <strain evidence="6 7">F913</strain>
    </source>
</reference>
<evidence type="ECO:0000256" key="1">
    <source>
        <dbReference type="ARBA" id="ARBA00010996"/>
    </source>
</evidence>
<dbReference type="PROSITE" id="PS51352">
    <property type="entry name" value="THIOREDOXIN_2"/>
    <property type="match status" value="1"/>
</dbReference>
<organism evidence="6 7">
    <name type="scientific">Streptomyces malaysiensis</name>
    <dbReference type="NCBI Taxonomy" id="92644"/>
    <lineage>
        <taxon>Bacteria</taxon>
        <taxon>Bacillati</taxon>
        <taxon>Actinomycetota</taxon>
        <taxon>Actinomycetes</taxon>
        <taxon>Kitasatosporales</taxon>
        <taxon>Streptomycetaceae</taxon>
        <taxon>Streptomyces</taxon>
        <taxon>Streptomyces violaceusniger group</taxon>
    </lineage>
</organism>
<dbReference type="InterPro" id="IPR036249">
    <property type="entry name" value="Thioredoxin-like_sf"/>
</dbReference>
<dbReference type="GO" id="GO:0046872">
    <property type="term" value="F:metal ion binding"/>
    <property type="evidence" value="ECO:0007669"/>
    <property type="project" value="UniProtKB-KW"/>
</dbReference>
<keyword evidence="3" id="KW-0479">Metal-binding</keyword>
<dbReference type="PANTHER" id="PTHR12151:SF25">
    <property type="entry name" value="LINALOOL DEHYDRATASE_ISOMERASE DOMAIN-CONTAINING PROTEIN"/>
    <property type="match status" value="1"/>
</dbReference>
<dbReference type="Proteomes" id="UP000236520">
    <property type="component" value="Unassembled WGS sequence"/>
</dbReference>
<evidence type="ECO:0000313" key="6">
    <source>
        <dbReference type="EMBL" id="PNG98576.1"/>
    </source>
</evidence>
<proteinExistence type="inferred from homology"/>
<evidence type="ECO:0000256" key="4">
    <source>
        <dbReference type="PIRSR" id="PIRSR603782-2"/>
    </source>
</evidence>
<dbReference type="SUPFAM" id="SSF52833">
    <property type="entry name" value="Thioredoxin-like"/>
    <property type="match status" value="1"/>
</dbReference>
<evidence type="ECO:0000259" key="5">
    <source>
        <dbReference type="PROSITE" id="PS51352"/>
    </source>
</evidence>
<evidence type="ECO:0000256" key="2">
    <source>
        <dbReference type="ARBA" id="ARBA00023008"/>
    </source>
</evidence>
<dbReference type="CDD" id="cd02968">
    <property type="entry name" value="SCO"/>
    <property type="match status" value="1"/>
</dbReference>
<dbReference type="InterPro" id="IPR013766">
    <property type="entry name" value="Thioredoxin_domain"/>
</dbReference>
<feature type="binding site" evidence="3">
    <location>
        <position position="106"/>
    </location>
    <ligand>
        <name>Cu cation</name>
        <dbReference type="ChEBI" id="CHEBI:23378"/>
    </ligand>
</feature>